<accession>A0A969PQQ6</accession>
<organism evidence="1 2">
    <name type="scientific">Alkalicoccus luteus</name>
    <dbReference type="NCBI Taxonomy" id="1237094"/>
    <lineage>
        <taxon>Bacteria</taxon>
        <taxon>Bacillati</taxon>
        <taxon>Bacillota</taxon>
        <taxon>Bacilli</taxon>
        <taxon>Bacillales</taxon>
        <taxon>Bacillaceae</taxon>
        <taxon>Alkalicoccus</taxon>
    </lineage>
</organism>
<dbReference type="RefSeq" id="WP_168005680.1">
    <property type="nucleotide sequence ID" value="NZ_JAATHJ010000007.1"/>
</dbReference>
<dbReference type="PIRSF" id="PIRSF016498">
    <property type="entry name" value="UCP016498"/>
    <property type="match status" value="1"/>
</dbReference>
<dbReference type="EMBL" id="JAATHJ010000007">
    <property type="protein sequence ID" value="NJP37259.1"/>
    <property type="molecule type" value="Genomic_DNA"/>
</dbReference>
<reference evidence="1 2" key="1">
    <citation type="submission" date="2020-03" db="EMBL/GenBank/DDBJ databases">
        <title>Assessment of the enzymatic potential of alkaline-tolerant lipase obtained from Bacillus luteus H11 (technogenic soil) for the bioremediation of saline soils contaminated with petroleum substances.</title>
        <authorList>
            <person name="Kalwasinska A."/>
        </authorList>
    </citation>
    <scope>NUCLEOTIDE SEQUENCE [LARGE SCALE GENOMIC DNA]</scope>
    <source>
        <strain evidence="1 2">H11</strain>
    </source>
</reference>
<dbReference type="Pfam" id="PF09969">
    <property type="entry name" value="DUF2203"/>
    <property type="match status" value="1"/>
</dbReference>
<dbReference type="AlphaFoldDB" id="A0A969PQQ6"/>
<gene>
    <name evidence="1" type="ORF">HCN83_06625</name>
</gene>
<comment type="caution">
    <text evidence="1">The sequence shown here is derived from an EMBL/GenBank/DDBJ whole genome shotgun (WGS) entry which is preliminary data.</text>
</comment>
<dbReference type="InterPro" id="IPR018699">
    <property type="entry name" value="DUF2203"/>
</dbReference>
<protein>
    <submittedName>
        <fullName evidence="1">DUF2203 domain-containing protein</fullName>
    </submittedName>
</protein>
<evidence type="ECO:0000313" key="1">
    <source>
        <dbReference type="EMBL" id="NJP37259.1"/>
    </source>
</evidence>
<proteinExistence type="predicted"/>
<evidence type="ECO:0000313" key="2">
    <source>
        <dbReference type="Proteomes" id="UP000752012"/>
    </source>
</evidence>
<sequence>MAKKYFTVEQANRLIPMIKREIDQLKSIQDEFDEKWNVYHSIKDNKTEHVTTQTGYLFKLECQLEFIEMQAQLHVSNIQNSGAQLKGIEPGLVDFPSFKGKKEILLCWKEGEDRIAFFHYPKDGYEGRRPL</sequence>
<keyword evidence="2" id="KW-1185">Reference proteome</keyword>
<name>A0A969PQQ6_9BACI</name>
<dbReference type="Proteomes" id="UP000752012">
    <property type="component" value="Unassembled WGS sequence"/>
</dbReference>